<evidence type="ECO:0000259" key="2">
    <source>
        <dbReference type="PROSITE" id="PS50011"/>
    </source>
</evidence>
<dbReference type="InParanoid" id="A0A1Y1UCJ9"/>
<name>A0A1Y1UCJ9_9TREE</name>
<feature type="region of interest" description="Disordered" evidence="1">
    <location>
        <begin position="106"/>
        <end position="126"/>
    </location>
</feature>
<dbReference type="InterPro" id="IPR027417">
    <property type="entry name" value="P-loop_NTPase"/>
</dbReference>
<dbReference type="InterPro" id="IPR041664">
    <property type="entry name" value="AAA_16"/>
</dbReference>
<dbReference type="Gene3D" id="3.40.50.300">
    <property type="entry name" value="P-loop containing nucleotide triphosphate hydrolases"/>
    <property type="match status" value="1"/>
</dbReference>
<dbReference type="GO" id="GO:0004672">
    <property type="term" value="F:protein kinase activity"/>
    <property type="evidence" value="ECO:0007669"/>
    <property type="project" value="InterPro"/>
</dbReference>
<dbReference type="OrthoDB" id="21225at2759"/>
<feature type="region of interest" description="Disordered" evidence="1">
    <location>
        <begin position="346"/>
        <end position="388"/>
    </location>
</feature>
<evidence type="ECO:0000256" key="1">
    <source>
        <dbReference type="SAM" id="MobiDB-lite"/>
    </source>
</evidence>
<feature type="compositionally biased region" description="Polar residues" evidence="1">
    <location>
        <begin position="108"/>
        <end position="123"/>
    </location>
</feature>
<proteinExistence type="predicted"/>
<protein>
    <submittedName>
        <fullName evidence="3">AAA ATPase domain-domain-containing protein</fullName>
    </submittedName>
</protein>
<dbReference type="InterPro" id="IPR000719">
    <property type="entry name" value="Prot_kinase_dom"/>
</dbReference>
<dbReference type="Gene3D" id="1.10.510.10">
    <property type="entry name" value="Transferase(Phosphotransferase) domain 1"/>
    <property type="match status" value="1"/>
</dbReference>
<keyword evidence="4" id="KW-1185">Reference proteome</keyword>
<dbReference type="Pfam" id="PF13191">
    <property type="entry name" value="AAA_16"/>
    <property type="match status" value="1"/>
</dbReference>
<dbReference type="PANTHER" id="PTHR43642:SF1">
    <property type="entry name" value="HYBRID SIGNAL TRANSDUCTION HISTIDINE KINASE G"/>
    <property type="match status" value="1"/>
</dbReference>
<evidence type="ECO:0000313" key="4">
    <source>
        <dbReference type="Proteomes" id="UP000193218"/>
    </source>
</evidence>
<dbReference type="PANTHER" id="PTHR43642">
    <property type="entry name" value="HYBRID SIGNAL TRANSDUCTION HISTIDINE KINASE G"/>
    <property type="match status" value="1"/>
</dbReference>
<dbReference type="RefSeq" id="XP_021869416.1">
    <property type="nucleotide sequence ID" value="XM_022016476.1"/>
</dbReference>
<sequence>MPLAVPSQDDLTARGLFDFEIDAPPDYYDGPSLISGRAIFRPTRAFPLASFVTSPPTSITPESIHGRNVRVRWLQRSEWVQAAIVERQFRRLAQTTAIDCQTLARSGDNVSNSSQGTEMASSNDATTTDTDFDLCLKLPHIVGLDTAVLAFWEDIDALWLVTEEDKRQEPVDTLLQYWEGIFTLHDRDPLLSYSKATLLLAQLALSFKAFNDLNLSLMARRPRDFAVRPAPQHSVVVLDLSNVYPLAGFDPIKALANTPVSDHPLFRRDYISNRPLGAEYVHRNLRYLSPEAVSQKLALASNDVFTFGAVAYELLAGHPFGHQYDDNDVDLLQDVHAHLTWEGQRLPSHPSSLGEDLPSSSSSSPSSSSLSPPPPSSSSPPDSSARNKAEPAIRTLYAIISRCLSRTFSERYASLDSVAHDLGTLARTCMLENWRDIHVAAADAQSRFSLPREPVGFAHHLEALATCFQQRDSTLSVNVLGASGSGKTRLVSHWVKRLRHDGQARIAYAKVDEQIQPPATTFTQIFDTLVTQVMTDAQAEPHVWPQRIRDIWGSALPILLNLLPDTSRLLVLDGDGMPTTTALESTSMSMVFESKARDFLQLFASEDTPLVIVIDDLQWVTDSEKETWRVVLNSTSAQIHHVFLVCVSMIQPNLLLGIFTEHPGIVLSPFTEYEVRTFVLSCFKSPVEDIDVLSKLLFEDTGGLPLHLVSLITTLVRERVLSFQFDSLNWTVDLEGLQSRLTSRGLDSYFEWVQSTLSPDARDCVGALCLFPASGIKISVLAEYLRQAPQEVANKLAAATITGIIKIEKRVASFTHDRQRSAAYRLLPQAHLADIHQRVSEFLRRPGYFEAHPCEAASHLLKARHLGSRKEPEESAAILLLESIDLVVKSASFTFAKTILDGLKQVFDETGGMRAWIQRGKYDIISRYLQNLVYTCGTLSLFEECQSQLDEALTMLESRKDRLGIICNKAELLIRSDRIQETLDLFYNTLEEFELNPDDPKKLQRWMPGSYDEIMKWARQTVPLGDERESISECDAILAQIGVLYCIMIPSVFGTERSSQIFGFAPSIAVTFGRRTSWAAQMIASGAHAADDLDLKRGYLDAALCINSSSVPDRWSCQALSTITTQEHHFSPLSHLADSLGRTYDLAVQTVNYDLAAYIHALEIALRAISPFGDPSSLDLMRYRTLRPFLSRRQQVLMKLHLEYSYALHGPPSDDPASMEGAFIRAGDLDIVPRVTFCKVINGLYKLRLGVLLDINLEDLLDIVEQSEEFAIHMRSLPIHPEWAFLAAIVRIRLRKEDDSLLERYFQALRQCRGCPDYQLRKEMLEVMLLVTESENLDTAARAEALVIKLERENQFALSGMLNLFVAKRVIEISSSPRLAQGFLIGATASFTTAGYHRVVRMLHDRWNFLPAPPEHVSMWRKHDGESEPDLDMSNQATEHTNSARQASATLDWLLMSRVNSVMDSSRDPKATFSGLISLLCQFLRADFFAFAKIVDLESRQMAWRVTGRHDQLHWEELDFLQPRAAALGPVSIALRVGQTSEVVSNAKSLENGPMDSFFHGQSPQMLYAYPVQLAGKPWGVFIHVNMNFANHATGVPSVAATVSHVAGLAATAFEKVGGGGGEGGGGDT</sequence>
<gene>
    <name evidence="3" type="ORF">BD324DRAFT_631880</name>
</gene>
<dbReference type="SUPFAM" id="SSF56112">
    <property type="entry name" value="Protein kinase-like (PK-like)"/>
    <property type="match status" value="1"/>
</dbReference>
<dbReference type="SUPFAM" id="SSF52540">
    <property type="entry name" value="P-loop containing nucleoside triphosphate hydrolases"/>
    <property type="match status" value="1"/>
</dbReference>
<evidence type="ECO:0000313" key="3">
    <source>
        <dbReference type="EMBL" id="ORX35226.1"/>
    </source>
</evidence>
<dbReference type="PROSITE" id="PS50011">
    <property type="entry name" value="PROTEIN_KINASE_DOM"/>
    <property type="match status" value="1"/>
</dbReference>
<dbReference type="GO" id="GO:0005524">
    <property type="term" value="F:ATP binding"/>
    <property type="evidence" value="ECO:0007669"/>
    <property type="project" value="InterPro"/>
</dbReference>
<comment type="caution">
    <text evidence="3">The sequence shown here is derived from an EMBL/GenBank/DDBJ whole genome shotgun (WGS) entry which is preliminary data.</text>
</comment>
<dbReference type="STRING" id="4999.A0A1Y1UCJ9"/>
<dbReference type="InterPro" id="IPR053159">
    <property type="entry name" value="Hybrid_Histidine_Kinase"/>
</dbReference>
<dbReference type="EMBL" id="NBSH01000011">
    <property type="protein sequence ID" value="ORX35226.1"/>
    <property type="molecule type" value="Genomic_DNA"/>
</dbReference>
<feature type="compositionally biased region" description="Low complexity" evidence="1">
    <location>
        <begin position="350"/>
        <end position="370"/>
    </location>
</feature>
<reference evidence="3 4" key="1">
    <citation type="submission" date="2017-03" db="EMBL/GenBank/DDBJ databases">
        <title>Widespread Adenine N6-methylation of Active Genes in Fungi.</title>
        <authorList>
            <consortium name="DOE Joint Genome Institute"/>
            <person name="Mondo S.J."/>
            <person name="Dannebaum R.O."/>
            <person name="Kuo R.C."/>
            <person name="Louie K.B."/>
            <person name="Bewick A.J."/>
            <person name="Labutti K."/>
            <person name="Haridas S."/>
            <person name="Kuo A."/>
            <person name="Salamov A."/>
            <person name="Ahrendt S.R."/>
            <person name="Lau R."/>
            <person name="Bowen B.P."/>
            <person name="Lipzen A."/>
            <person name="Sullivan W."/>
            <person name="Andreopoulos W.B."/>
            <person name="Clum A."/>
            <person name="Lindquist E."/>
            <person name="Daum C."/>
            <person name="Northen T.R."/>
            <person name="Ramamoorthy G."/>
            <person name="Schmitz R.J."/>
            <person name="Gryganskyi A."/>
            <person name="Culley D."/>
            <person name="Magnuson J."/>
            <person name="James T.Y."/>
            <person name="O'Malley M.A."/>
            <person name="Stajich J.E."/>
            <person name="Spatafora J.W."/>
            <person name="Visel A."/>
            <person name="Grigoriev I.V."/>
        </authorList>
    </citation>
    <scope>NUCLEOTIDE SEQUENCE [LARGE SCALE GENOMIC DNA]</scope>
    <source>
        <strain evidence="3 4">NRRL Y-17943</strain>
    </source>
</reference>
<accession>A0A1Y1UCJ9</accession>
<dbReference type="Proteomes" id="UP000193218">
    <property type="component" value="Unassembled WGS sequence"/>
</dbReference>
<dbReference type="InterPro" id="IPR011009">
    <property type="entry name" value="Kinase-like_dom_sf"/>
</dbReference>
<dbReference type="GeneID" id="33558285"/>
<organism evidence="3 4">
    <name type="scientific">Kockovaella imperatae</name>
    <dbReference type="NCBI Taxonomy" id="4999"/>
    <lineage>
        <taxon>Eukaryota</taxon>
        <taxon>Fungi</taxon>
        <taxon>Dikarya</taxon>
        <taxon>Basidiomycota</taxon>
        <taxon>Agaricomycotina</taxon>
        <taxon>Tremellomycetes</taxon>
        <taxon>Tremellales</taxon>
        <taxon>Cuniculitremaceae</taxon>
        <taxon>Kockovaella</taxon>
    </lineage>
</organism>
<feature type="domain" description="Protein kinase" evidence="2">
    <location>
        <begin position="46"/>
        <end position="423"/>
    </location>
</feature>